<dbReference type="AlphaFoldDB" id="A0A368TYU0"/>
<keyword evidence="2" id="KW-1185">Reference proteome</keyword>
<gene>
    <name evidence="1" type="ORF">DU506_12055</name>
</gene>
<reference evidence="1 2" key="1">
    <citation type="submission" date="2018-07" db="EMBL/GenBank/DDBJ databases">
        <title>Halomonas rutogse sp. nov., isolated from Lake TangqianCo on Tibetan Plateau.</title>
        <authorList>
            <person name="Lu H."/>
            <person name="Xing P."/>
            <person name="Wu Q."/>
        </authorList>
    </citation>
    <scope>NUCLEOTIDE SEQUENCE [LARGE SCALE GENOMIC DNA]</scope>
    <source>
        <strain evidence="1 2">TQ8S</strain>
    </source>
</reference>
<dbReference type="EMBL" id="QPIJ01000028">
    <property type="protein sequence ID" value="RCV89950.1"/>
    <property type="molecule type" value="Genomic_DNA"/>
</dbReference>
<organism evidence="1 2">
    <name type="scientific">Vreelandella rituensis</name>
    <dbReference type="NCBI Taxonomy" id="2282306"/>
    <lineage>
        <taxon>Bacteria</taxon>
        <taxon>Pseudomonadati</taxon>
        <taxon>Pseudomonadota</taxon>
        <taxon>Gammaproteobacteria</taxon>
        <taxon>Oceanospirillales</taxon>
        <taxon>Halomonadaceae</taxon>
        <taxon>Vreelandella</taxon>
    </lineage>
</organism>
<dbReference type="Proteomes" id="UP000253204">
    <property type="component" value="Unassembled WGS sequence"/>
</dbReference>
<protein>
    <submittedName>
        <fullName evidence="1">Uncharacterized protein</fullName>
    </submittedName>
</protein>
<sequence>MSANLSHNAVIGLPEAMKHSRAILAAAQKLASAVHKARKKQSEEEQARELAKRLRHEVHAALKAVPDGDPSELLRIERTIQKDLIKANNEIDRAIEGANKEEEKSEQAYADLLAVLTEHRKINPTEVVPKIRTRR</sequence>
<dbReference type="RefSeq" id="WP_114487171.1">
    <property type="nucleotide sequence ID" value="NZ_CBCSHM010000039.1"/>
</dbReference>
<proteinExistence type="predicted"/>
<evidence type="ECO:0000313" key="1">
    <source>
        <dbReference type="EMBL" id="RCV89950.1"/>
    </source>
</evidence>
<accession>A0A368TYU0</accession>
<comment type="caution">
    <text evidence="1">The sequence shown here is derived from an EMBL/GenBank/DDBJ whole genome shotgun (WGS) entry which is preliminary data.</text>
</comment>
<evidence type="ECO:0000313" key="2">
    <source>
        <dbReference type="Proteomes" id="UP000253204"/>
    </source>
</evidence>
<dbReference type="OrthoDB" id="9991683at2"/>
<name>A0A368TYU0_9GAMM</name>